<feature type="non-terminal residue" evidence="1">
    <location>
        <position position="1"/>
    </location>
</feature>
<protein>
    <submittedName>
        <fullName evidence="1">Uncharacterized protein</fullName>
    </submittedName>
</protein>
<proteinExistence type="predicted"/>
<evidence type="ECO:0000313" key="2">
    <source>
        <dbReference type="Proteomes" id="UP000241769"/>
    </source>
</evidence>
<dbReference type="InParanoid" id="A0A2P6MTY3"/>
<name>A0A2P6MTY3_9EUKA</name>
<dbReference type="Proteomes" id="UP000241769">
    <property type="component" value="Unassembled WGS sequence"/>
</dbReference>
<comment type="caution">
    <text evidence="1">The sequence shown here is derived from an EMBL/GenBank/DDBJ whole genome shotgun (WGS) entry which is preliminary data.</text>
</comment>
<dbReference type="EMBL" id="MDYQ01000418">
    <property type="protein sequence ID" value="PRP75147.1"/>
    <property type="molecule type" value="Genomic_DNA"/>
</dbReference>
<keyword evidence="2" id="KW-1185">Reference proteome</keyword>
<accession>A0A2P6MTY3</accession>
<gene>
    <name evidence="1" type="ORF">PROFUN_15987</name>
</gene>
<organism evidence="1 2">
    <name type="scientific">Planoprotostelium fungivorum</name>
    <dbReference type="NCBI Taxonomy" id="1890364"/>
    <lineage>
        <taxon>Eukaryota</taxon>
        <taxon>Amoebozoa</taxon>
        <taxon>Evosea</taxon>
        <taxon>Variosea</taxon>
        <taxon>Cavosteliida</taxon>
        <taxon>Cavosteliaceae</taxon>
        <taxon>Planoprotostelium</taxon>
    </lineage>
</organism>
<dbReference type="AlphaFoldDB" id="A0A2P6MTY3"/>
<sequence>FMVSLGLKIICRSILNKAKFDINHLEPCQSAVKCFIPVDFQSRDRSQIDPSRKANPVKIDLLVSLFIPYCCAVLINGGHGTEENYQKAAALEGGPCYRLDSYVSAMDYSRWHGPADRLFHSTNHVHWWQKKRNVVFGRIYLFTLNGLSQLSYFRNHGFTAYKT</sequence>
<evidence type="ECO:0000313" key="1">
    <source>
        <dbReference type="EMBL" id="PRP75147.1"/>
    </source>
</evidence>
<reference evidence="1 2" key="1">
    <citation type="journal article" date="2018" name="Genome Biol. Evol.">
        <title>Multiple Roots of Fruiting Body Formation in Amoebozoa.</title>
        <authorList>
            <person name="Hillmann F."/>
            <person name="Forbes G."/>
            <person name="Novohradska S."/>
            <person name="Ferling I."/>
            <person name="Riege K."/>
            <person name="Groth M."/>
            <person name="Westermann M."/>
            <person name="Marz M."/>
            <person name="Spaller T."/>
            <person name="Winckler T."/>
            <person name="Schaap P."/>
            <person name="Glockner G."/>
        </authorList>
    </citation>
    <scope>NUCLEOTIDE SEQUENCE [LARGE SCALE GENOMIC DNA]</scope>
    <source>
        <strain evidence="1 2">Jena</strain>
    </source>
</reference>
<dbReference type="OrthoDB" id="10249433at2759"/>